<feature type="chain" id="PRO_5046398348" evidence="8">
    <location>
        <begin position="21"/>
        <end position="387"/>
    </location>
</feature>
<evidence type="ECO:0000256" key="1">
    <source>
        <dbReference type="ARBA" id="ARBA00004571"/>
    </source>
</evidence>
<keyword evidence="10" id="KW-1185">Reference proteome</keyword>
<keyword evidence="5 8" id="KW-0732">Signal</keyword>
<proteinExistence type="inferred from homology"/>
<organism evidence="9 10">
    <name type="scientific">Paracoccus fontiphilus</name>
    <dbReference type="NCBI Taxonomy" id="1815556"/>
    <lineage>
        <taxon>Bacteria</taxon>
        <taxon>Pseudomonadati</taxon>
        <taxon>Pseudomonadota</taxon>
        <taxon>Alphaproteobacteria</taxon>
        <taxon>Rhodobacterales</taxon>
        <taxon>Paracoccaceae</taxon>
        <taxon>Paracoccus</taxon>
    </lineage>
</organism>
<dbReference type="InterPro" id="IPR005017">
    <property type="entry name" value="OMPP1/FadL/TodX"/>
</dbReference>
<keyword evidence="4" id="KW-0812">Transmembrane</keyword>
<reference evidence="10" key="1">
    <citation type="journal article" date="2019" name="Int. J. Syst. Evol. Microbiol.">
        <title>The Global Catalogue of Microorganisms (GCM) 10K type strain sequencing project: providing services to taxonomists for standard genome sequencing and annotation.</title>
        <authorList>
            <consortium name="The Broad Institute Genomics Platform"/>
            <consortium name="The Broad Institute Genome Sequencing Center for Infectious Disease"/>
            <person name="Wu L."/>
            <person name="Ma J."/>
        </authorList>
    </citation>
    <scope>NUCLEOTIDE SEQUENCE [LARGE SCALE GENOMIC DNA]</scope>
    <source>
        <strain evidence="10">KCTC 52239</strain>
    </source>
</reference>
<evidence type="ECO:0000256" key="6">
    <source>
        <dbReference type="ARBA" id="ARBA00023136"/>
    </source>
</evidence>
<keyword evidence="3" id="KW-1134">Transmembrane beta strand</keyword>
<evidence type="ECO:0000256" key="3">
    <source>
        <dbReference type="ARBA" id="ARBA00022452"/>
    </source>
</evidence>
<gene>
    <name evidence="9" type="ORF">ACFOD7_00940</name>
</gene>
<dbReference type="PANTHER" id="PTHR35093">
    <property type="entry name" value="OUTER MEMBRANE PROTEIN NMB0088-RELATED"/>
    <property type="match status" value="1"/>
</dbReference>
<sequence length="387" mass="41141">MKTACIGTAVWLLCGTTVFAGGVERSSQFLGPLFEPGNYLELNYGHVSPSVTGTDLPLGPYPGGERTGNVARSYSNFGFAYKHQFDDLWSAAIILDQPFGADIAYPANGSFNLGGTGVVINNTDLTGIIRFAVPGSGFGVHAGLRGARTDGRVTLAGAAFGPISGYRVDVDRDIAYGWLAGVSWERPDIAARVSLTYNAVIEHDFDISETGPLVDPDGSGPAPALPLLDGRSRLTVQTPKSWNLEFQTGIDPTTLVFGSIRWVDWSSFRVDPEKLLQVTGSGLVDLDDTTTFTIGVGRTFTETWSGVASLTYEKSGSDLVSPLAPVNGRKGVSLAAIYTQDRIRITTGISYTKLGDARPETGTPDTARAEIDGSHAWGVGIRVGYSF</sequence>
<keyword evidence="6" id="KW-0472">Membrane</keyword>
<accession>A0ABV7IAP6</accession>
<evidence type="ECO:0000256" key="7">
    <source>
        <dbReference type="ARBA" id="ARBA00023237"/>
    </source>
</evidence>
<keyword evidence="7" id="KW-0998">Cell outer membrane</keyword>
<evidence type="ECO:0000256" key="4">
    <source>
        <dbReference type="ARBA" id="ARBA00022692"/>
    </source>
</evidence>
<comment type="subcellular location">
    <subcellularLocation>
        <location evidence="1">Cell outer membrane</location>
        <topology evidence="1">Multi-pass membrane protein</topology>
    </subcellularLocation>
</comment>
<feature type="signal peptide" evidence="8">
    <location>
        <begin position="1"/>
        <end position="20"/>
    </location>
</feature>
<name>A0ABV7IAP6_9RHOB</name>
<evidence type="ECO:0000313" key="10">
    <source>
        <dbReference type="Proteomes" id="UP001595557"/>
    </source>
</evidence>
<dbReference type="EMBL" id="JBHRTE010000004">
    <property type="protein sequence ID" value="MFC3166613.1"/>
    <property type="molecule type" value="Genomic_DNA"/>
</dbReference>
<comment type="caution">
    <text evidence="9">The sequence shown here is derived from an EMBL/GenBank/DDBJ whole genome shotgun (WGS) entry which is preliminary data.</text>
</comment>
<dbReference type="Proteomes" id="UP001595557">
    <property type="component" value="Unassembled WGS sequence"/>
</dbReference>
<evidence type="ECO:0000256" key="8">
    <source>
        <dbReference type="SAM" id="SignalP"/>
    </source>
</evidence>
<comment type="similarity">
    <text evidence="2">Belongs to the OmpP1/FadL family.</text>
</comment>
<evidence type="ECO:0000313" key="9">
    <source>
        <dbReference type="EMBL" id="MFC3166613.1"/>
    </source>
</evidence>
<dbReference type="Gene3D" id="2.40.160.60">
    <property type="entry name" value="Outer membrane protein transport protein (OMPP1/FadL/TodX)"/>
    <property type="match status" value="1"/>
</dbReference>
<evidence type="ECO:0000256" key="2">
    <source>
        <dbReference type="ARBA" id="ARBA00008163"/>
    </source>
</evidence>
<dbReference type="SUPFAM" id="SSF56935">
    <property type="entry name" value="Porins"/>
    <property type="match status" value="1"/>
</dbReference>
<dbReference type="Pfam" id="PF03349">
    <property type="entry name" value="Toluene_X"/>
    <property type="match status" value="1"/>
</dbReference>
<evidence type="ECO:0000256" key="5">
    <source>
        <dbReference type="ARBA" id="ARBA00022729"/>
    </source>
</evidence>
<protein>
    <submittedName>
        <fullName evidence="9">OmpP1/FadL family transporter</fullName>
    </submittedName>
</protein>
<dbReference type="PANTHER" id="PTHR35093:SF8">
    <property type="entry name" value="OUTER MEMBRANE PROTEIN NMB0088-RELATED"/>
    <property type="match status" value="1"/>
</dbReference>
<dbReference type="RefSeq" id="WP_207466370.1">
    <property type="nucleotide sequence ID" value="NZ_JAFNAW010000008.1"/>
</dbReference>